<dbReference type="GO" id="GO:0030488">
    <property type="term" value="P:tRNA methylation"/>
    <property type="evidence" value="ECO:0007669"/>
    <property type="project" value="UniProtKB-ARBA"/>
</dbReference>
<evidence type="ECO:0000256" key="2">
    <source>
        <dbReference type="ARBA" id="ARBA00007494"/>
    </source>
</evidence>
<dbReference type="PRINTS" id="PR02011">
    <property type="entry name" value="RCMTNCL1"/>
</dbReference>
<dbReference type="EMBL" id="JAIFTL010000100">
    <property type="protein sequence ID" value="KAG9323452.1"/>
    <property type="molecule type" value="Genomic_DNA"/>
</dbReference>
<dbReference type="InterPro" id="IPR029063">
    <property type="entry name" value="SAM-dependent_MTases_sf"/>
</dbReference>
<keyword evidence="9 13" id="KW-0560">Oxidoreductase</keyword>
<keyword evidence="7" id="KW-0819">tRNA processing</keyword>
<evidence type="ECO:0000256" key="12">
    <source>
        <dbReference type="PROSITE-ProRule" id="PRU10007"/>
    </source>
</evidence>
<keyword evidence="10" id="KW-0539">Nucleus</keyword>
<accession>A0A9P8CXL5</accession>
<dbReference type="InterPro" id="IPR016162">
    <property type="entry name" value="Ald_DH_N"/>
</dbReference>
<dbReference type="Gene3D" id="3.40.605.10">
    <property type="entry name" value="Aldehyde Dehydrogenase, Chain A, domain 1"/>
    <property type="match status" value="1"/>
</dbReference>
<evidence type="ECO:0000313" key="17">
    <source>
        <dbReference type="Proteomes" id="UP000717515"/>
    </source>
</evidence>
<dbReference type="AlphaFoldDB" id="A0A9P8CXL5"/>
<dbReference type="SUPFAM" id="SSF53720">
    <property type="entry name" value="ALDH-like"/>
    <property type="match status" value="1"/>
</dbReference>
<protein>
    <recommendedName>
        <fullName evidence="15">SAM-dependent MTase RsmB/NOP-type domain-containing protein</fullName>
    </recommendedName>
</protein>
<dbReference type="GO" id="GO:0005737">
    <property type="term" value="C:cytoplasm"/>
    <property type="evidence" value="ECO:0007669"/>
    <property type="project" value="TreeGrafter"/>
</dbReference>
<comment type="similarity">
    <text evidence="2 11">Belongs to the class I-like SAM-binding methyltransferase superfamily. RsmB/NOP family.</text>
</comment>
<evidence type="ECO:0000256" key="8">
    <source>
        <dbReference type="ARBA" id="ARBA00022884"/>
    </source>
</evidence>
<evidence type="ECO:0000256" key="11">
    <source>
        <dbReference type="PROSITE-ProRule" id="PRU01023"/>
    </source>
</evidence>
<comment type="subcellular location">
    <subcellularLocation>
        <location evidence="1">Nucleus</location>
    </subcellularLocation>
</comment>
<dbReference type="GO" id="GO:0005634">
    <property type="term" value="C:nucleus"/>
    <property type="evidence" value="ECO:0007669"/>
    <property type="project" value="UniProtKB-SubCell"/>
</dbReference>
<proteinExistence type="inferred from homology"/>
<feature type="compositionally biased region" description="Basic and acidic residues" evidence="14">
    <location>
        <begin position="443"/>
        <end position="458"/>
    </location>
</feature>
<feature type="region of interest" description="Disordered" evidence="14">
    <location>
        <begin position="731"/>
        <end position="753"/>
    </location>
</feature>
<keyword evidence="8 11" id="KW-0694">RNA-binding</keyword>
<dbReference type="PROSITE" id="PS01153">
    <property type="entry name" value="NOL1_NOP2_SUN"/>
    <property type="match status" value="1"/>
</dbReference>
<evidence type="ECO:0000256" key="13">
    <source>
        <dbReference type="RuleBase" id="RU003345"/>
    </source>
</evidence>
<evidence type="ECO:0000256" key="9">
    <source>
        <dbReference type="ARBA" id="ARBA00023002"/>
    </source>
</evidence>
<dbReference type="GO" id="GO:0016428">
    <property type="term" value="F:tRNA (cytidine-5-)-methyltransferase activity"/>
    <property type="evidence" value="ECO:0007669"/>
    <property type="project" value="InterPro"/>
</dbReference>
<keyword evidence="4 11" id="KW-0489">Methyltransferase</keyword>
<dbReference type="InterPro" id="IPR001678">
    <property type="entry name" value="MeTrfase_RsmB-F_NOP2_dom"/>
</dbReference>
<gene>
    <name evidence="16" type="ORF">KVV02_000814</name>
</gene>
<evidence type="ECO:0000256" key="3">
    <source>
        <dbReference type="ARBA" id="ARBA00022555"/>
    </source>
</evidence>
<keyword evidence="6 11" id="KW-0949">S-adenosyl-L-methionine</keyword>
<evidence type="ECO:0000256" key="14">
    <source>
        <dbReference type="SAM" id="MobiDB-lite"/>
    </source>
</evidence>
<feature type="binding site" evidence="11">
    <location>
        <position position="228"/>
    </location>
    <ligand>
        <name>S-adenosyl-L-methionine</name>
        <dbReference type="ChEBI" id="CHEBI:59789"/>
    </ligand>
</feature>
<dbReference type="FunFam" id="3.40.309.10:FF:000009">
    <property type="entry name" value="Aldehyde dehydrogenase A"/>
    <property type="match status" value="1"/>
</dbReference>
<feature type="compositionally biased region" description="Acidic residues" evidence="14">
    <location>
        <begin position="735"/>
        <end position="753"/>
    </location>
</feature>
<dbReference type="SUPFAM" id="SSF53335">
    <property type="entry name" value="S-adenosyl-L-methionine-dependent methyltransferases"/>
    <property type="match status" value="1"/>
</dbReference>
<evidence type="ECO:0000256" key="10">
    <source>
        <dbReference type="ARBA" id="ARBA00023242"/>
    </source>
</evidence>
<feature type="binding site" evidence="11">
    <location>
        <position position="256"/>
    </location>
    <ligand>
        <name>S-adenosyl-L-methionine</name>
        <dbReference type="ChEBI" id="CHEBI:59789"/>
    </ligand>
</feature>
<feature type="binding site" evidence="11">
    <location>
        <begin position="169"/>
        <end position="175"/>
    </location>
    <ligand>
        <name>S-adenosyl-L-methionine</name>
        <dbReference type="ChEBI" id="CHEBI:59789"/>
    </ligand>
</feature>
<dbReference type="InterPro" id="IPR018314">
    <property type="entry name" value="RsmB/NOL1/NOP2-like_CS"/>
</dbReference>
<evidence type="ECO:0000256" key="4">
    <source>
        <dbReference type="ARBA" id="ARBA00022603"/>
    </source>
</evidence>
<feature type="active site" evidence="12">
    <location>
        <position position="999"/>
    </location>
</feature>
<dbReference type="Pfam" id="PF25376">
    <property type="entry name" value="Pre-PUA_NSUN2"/>
    <property type="match status" value="1"/>
</dbReference>
<feature type="domain" description="SAM-dependent MTase RsmB/NOP-type" evidence="15">
    <location>
        <begin position="51"/>
        <end position="421"/>
    </location>
</feature>
<organism evidence="16 17">
    <name type="scientific">Mortierella alpina</name>
    <name type="common">Oleaginous fungus</name>
    <name type="synonym">Mortierella renispora</name>
    <dbReference type="NCBI Taxonomy" id="64518"/>
    <lineage>
        <taxon>Eukaryota</taxon>
        <taxon>Fungi</taxon>
        <taxon>Fungi incertae sedis</taxon>
        <taxon>Mucoromycota</taxon>
        <taxon>Mortierellomycotina</taxon>
        <taxon>Mortierellomycetes</taxon>
        <taxon>Mortierellales</taxon>
        <taxon>Mortierellaceae</taxon>
        <taxon>Mortierella</taxon>
    </lineage>
</organism>
<sequence length="1232" mass="136526">MGRRFSKRKNAPPRKERDPNATYIELKKENEKLEEYYKAQQIMSDEEWPIFWEHLKVTLPTTFRITGTRSHAVEIRDTVKNAFVPHLSNVSVDGVVAGPPRPLAWYPDDLGWHYDVPRTLLKKSKEYAKFHQFLVAETEVGNISRQEAVSMIPPLLLDVQPGHWVMDMCAAPGSKTAQIIEMVHANEQHKVVPDGLILANDADYRRSHMLIHQTKRLQSPCLMVTNHDASMMPSLKLAPNKAGDVVPFEFDRVLADVPCSGDATLRKNPMVWLNWTHGGAMGLHQTQVSILQRGVQMLKVGGRIVYSTCSFNPMENEAVVAEMLNRANGTLELVDVSNELPQLKRRPGLSSWKVFTKEGQMVEKMEDVPEDAKGKFYSSMWAPKNAGELHLDRWHVGSASLRIYPHLQDTGGFFVAVLKKTAPYVVPNSTRPATEKPAAAESSETKETKEEQTEKTVAVEEESAVAGDKHKLDSPAGEASEETAKKPRMSRAERFGAPGPKEEPFLFLDAKNPDVELFSKFYGLDVDFPKDQFLVRSEGEKNKTIYFVSEAVKSILQSEEIHRLKVVNTGVRTFIRQDSNTPAECSFRVHSEGIAMMRQFVSDDARVMAVQLKEVITLLQSPYPKISEFPEEMQARLTALPTGCCIFEFDPELEKNKDEPNPRWEGQGITGFVKGKLVFPVWKAQVSFNMLLNKQERRSLAMRLGVDCVDSPHVVEGGAKGTVAKAAAAAVEGESPSEDSSMAEDGAEGSDEVLAEETAEIPTTMSPSTLSIITPVDSTAFATVQISSSAQVQAAVERAHKAQKAWKTVPLKQRVDLARRFLDTLGHRKDELAKELTMQMGRPLRYTPGEIKGTQDRGKYMVDVAEEALKDVEINEPGLEGKFKRFIRKEPVGVVLIVAPWNYPYLSSLNGVLPSIIAGNAVILKHSSQTPLCGERFAQAWTEAGLPDDVFQCIHMSHADTESLVGNPLINYVNFTGSVDGGHQIQKAASGKFIATGLELGGKDPAYVRPDCDLKYTVETLVDGSFFNSGQCCCAIERIYVHADVYDAFVDAFVKEVKNYRLGNPLDPETTLGPMVKAKAAEFVRDQIAEAVKQGAKAHIEPSLFPADKVGTPYMAPQVLTEVTHKMRVMTEESFGPVVGIMKVASDEEAIQLMNDSDFGLSASIWTADAEAALAIGDQIETGTWFMNRCDYLDPALAWVGVKDSGRGCTLSKFGYDQVTRLKSFHLKLSTA</sequence>
<dbReference type="InterPro" id="IPR023267">
    <property type="entry name" value="RCMT"/>
</dbReference>
<dbReference type="InterPro" id="IPR016161">
    <property type="entry name" value="Ald_DH/histidinol_DH"/>
</dbReference>
<dbReference type="GO" id="GO:0016620">
    <property type="term" value="F:oxidoreductase activity, acting on the aldehyde or oxo group of donors, NAD or NADP as acceptor"/>
    <property type="evidence" value="ECO:0007669"/>
    <property type="project" value="InterPro"/>
</dbReference>
<evidence type="ECO:0000256" key="7">
    <source>
        <dbReference type="ARBA" id="ARBA00022694"/>
    </source>
</evidence>
<dbReference type="PROSITE" id="PS51686">
    <property type="entry name" value="SAM_MT_RSMB_NOP"/>
    <property type="match status" value="1"/>
</dbReference>
<comment type="caution">
    <text evidence="16">The sequence shown here is derived from an EMBL/GenBank/DDBJ whole genome shotgun (WGS) entry which is preliminary data.</text>
</comment>
<feature type="compositionally biased region" description="Basic and acidic residues" evidence="14">
    <location>
        <begin position="482"/>
        <end position="496"/>
    </location>
</feature>
<reference evidence="16" key="1">
    <citation type="submission" date="2021-07" db="EMBL/GenBank/DDBJ databases">
        <title>Draft genome of Mortierella alpina, strain LL118, isolated from an aspen leaf litter sample.</title>
        <authorList>
            <person name="Yang S."/>
            <person name="Vinatzer B.A."/>
        </authorList>
    </citation>
    <scope>NUCLEOTIDE SEQUENCE</scope>
    <source>
        <strain evidence="16">LL118</strain>
    </source>
</reference>
<evidence type="ECO:0000256" key="5">
    <source>
        <dbReference type="ARBA" id="ARBA00022679"/>
    </source>
</evidence>
<evidence type="ECO:0000256" key="1">
    <source>
        <dbReference type="ARBA" id="ARBA00004123"/>
    </source>
</evidence>
<dbReference type="PANTHER" id="PTHR22808">
    <property type="entry name" value="NCL1 YEAST -RELATED NOL1/NOP2/FMU SUN DOMAIN-CONTAINING"/>
    <property type="match status" value="1"/>
</dbReference>
<comment type="similarity">
    <text evidence="13">Belongs to the aldehyde dehydrogenase family.</text>
</comment>
<dbReference type="InterPro" id="IPR015590">
    <property type="entry name" value="Aldehyde_DH_dom"/>
</dbReference>
<dbReference type="Gene3D" id="3.40.50.150">
    <property type="entry name" value="Vaccinia Virus protein VP39"/>
    <property type="match status" value="1"/>
</dbReference>
<dbReference type="Pfam" id="PF01189">
    <property type="entry name" value="Methyltr_RsmB-F"/>
    <property type="match status" value="1"/>
</dbReference>
<dbReference type="Pfam" id="PF25378">
    <property type="entry name" value="PUA_NSUN2"/>
    <property type="match status" value="1"/>
</dbReference>
<name>A0A9P8CXL5_MORAP</name>
<evidence type="ECO:0000256" key="6">
    <source>
        <dbReference type="ARBA" id="ARBA00022691"/>
    </source>
</evidence>
<dbReference type="InterPro" id="IPR016163">
    <property type="entry name" value="Ald_DH_C"/>
</dbReference>
<dbReference type="Gene3D" id="3.40.309.10">
    <property type="entry name" value="Aldehyde Dehydrogenase, Chain A, domain 2"/>
    <property type="match status" value="1"/>
</dbReference>
<evidence type="ECO:0000259" key="15">
    <source>
        <dbReference type="PROSITE" id="PS51686"/>
    </source>
</evidence>
<dbReference type="CDD" id="cd07102">
    <property type="entry name" value="ALDH_EDX86601"/>
    <property type="match status" value="1"/>
</dbReference>
<evidence type="ECO:0000313" key="16">
    <source>
        <dbReference type="EMBL" id="KAG9323452.1"/>
    </source>
</evidence>
<dbReference type="InterPro" id="IPR057286">
    <property type="entry name" value="PUA_NSUN2"/>
</dbReference>
<dbReference type="PROSITE" id="PS00687">
    <property type="entry name" value="ALDEHYDE_DEHYDR_GLU"/>
    <property type="match status" value="1"/>
</dbReference>
<dbReference type="PANTHER" id="PTHR22808:SF1">
    <property type="entry name" value="RNA CYTOSINE-C(5)-METHYLTRANSFERASE NSUN2-RELATED"/>
    <property type="match status" value="1"/>
</dbReference>
<feature type="binding site" evidence="11">
    <location>
        <position position="201"/>
    </location>
    <ligand>
        <name>S-adenosyl-L-methionine</name>
        <dbReference type="ChEBI" id="CHEBI:59789"/>
    </ligand>
</feature>
<keyword evidence="5 11" id="KW-0808">Transferase</keyword>
<dbReference type="InterPro" id="IPR016160">
    <property type="entry name" value="Ald_DH_CS_CYS"/>
</dbReference>
<dbReference type="Pfam" id="PF00171">
    <property type="entry name" value="Aldedh"/>
    <property type="match status" value="1"/>
</dbReference>
<dbReference type="InterPro" id="IPR049560">
    <property type="entry name" value="MeTrfase_RsmB-F_NOP2_cat"/>
</dbReference>
<feature type="active site" description="Nucleophile" evidence="11">
    <location>
        <position position="309"/>
    </location>
</feature>
<dbReference type="InterPro" id="IPR057285">
    <property type="entry name" value="Pre-PUA_NSUN2"/>
</dbReference>
<dbReference type="Proteomes" id="UP000717515">
    <property type="component" value="Unassembled WGS sequence"/>
</dbReference>
<dbReference type="InterPro" id="IPR029510">
    <property type="entry name" value="Ald_DH_CS_GLU"/>
</dbReference>
<dbReference type="GO" id="GO:0000049">
    <property type="term" value="F:tRNA binding"/>
    <property type="evidence" value="ECO:0007669"/>
    <property type="project" value="UniProtKB-KW"/>
</dbReference>
<dbReference type="InterPro" id="IPR023270">
    <property type="entry name" value="RCMT_NCL1"/>
</dbReference>
<dbReference type="PRINTS" id="PR02008">
    <property type="entry name" value="RCMTFAMILY"/>
</dbReference>
<feature type="region of interest" description="Disordered" evidence="14">
    <location>
        <begin position="427"/>
        <end position="496"/>
    </location>
</feature>
<keyword evidence="3" id="KW-0820">tRNA-binding</keyword>
<dbReference type="PROSITE" id="PS00070">
    <property type="entry name" value="ALDEHYDE_DEHYDR_CYS"/>
    <property type="match status" value="1"/>
</dbReference>